<keyword evidence="9" id="KW-0325">Glycoprotein</keyword>
<dbReference type="GO" id="GO:0006506">
    <property type="term" value="P:GPI anchor biosynthetic process"/>
    <property type="evidence" value="ECO:0007669"/>
    <property type="project" value="UniProtKB-UniPathway"/>
</dbReference>
<proteinExistence type="inferred from homology"/>
<dbReference type="GO" id="GO:0005789">
    <property type="term" value="C:endoplasmic reticulum membrane"/>
    <property type="evidence" value="ECO:0007669"/>
    <property type="project" value="UniProtKB-SubCell"/>
</dbReference>
<evidence type="ECO:0000256" key="6">
    <source>
        <dbReference type="ARBA" id="ARBA00022824"/>
    </source>
</evidence>
<dbReference type="Proteomes" id="UP000256970">
    <property type="component" value="Unassembled WGS sequence"/>
</dbReference>
<keyword evidence="5" id="KW-0812">Transmembrane</keyword>
<evidence type="ECO:0000313" key="10">
    <source>
        <dbReference type="EMBL" id="SZX76707.1"/>
    </source>
</evidence>
<evidence type="ECO:0000256" key="3">
    <source>
        <dbReference type="ARBA" id="ARBA00010345"/>
    </source>
</evidence>
<evidence type="ECO:0008006" key="12">
    <source>
        <dbReference type="Google" id="ProtNLM"/>
    </source>
</evidence>
<dbReference type="EMBL" id="FNXT01001265">
    <property type="protein sequence ID" value="SZX76707.1"/>
    <property type="molecule type" value="Genomic_DNA"/>
</dbReference>
<evidence type="ECO:0000256" key="2">
    <source>
        <dbReference type="ARBA" id="ARBA00004687"/>
    </source>
</evidence>
<evidence type="ECO:0000313" key="11">
    <source>
        <dbReference type="Proteomes" id="UP000256970"/>
    </source>
</evidence>
<keyword evidence="4" id="KW-0337">GPI-anchor biosynthesis</keyword>
<evidence type="ECO:0000256" key="5">
    <source>
        <dbReference type="ARBA" id="ARBA00022692"/>
    </source>
</evidence>
<comment type="pathway">
    <text evidence="2">Glycolipid biosynthesis; glycosylphosphatidylinositol-anchor biosynthesis.</text>
</comment>
<dbReference type="InterPro" id="IPR013233">
    <property type="entry name" value="PIG-X/PBN1"/>
</dbReference>
<evidence type="ECO:0000256" key="8">
    <source>
        <dbReference type="ARBA" id="ARBA00023136"/>
    </source>
</evidence>
<dbReference type="PANTHER" id="PTHR28650:SF1">
    <property type="entry name" value="PHOSPHATIDYLINOSITOL-GLYCAN BIOSYNTHESIS CLASS X PROTEIN"/>
    <property type="match status" value="1"/>
</dbReference>
<sequence>MENTLCIQEGCQTSLLQLLPSSIYADPYQLEDLVRSSSSDAAAGPSSTAEGTAYTFQLLGPLDLELPAPACKANVLLLGFNMTQRQQQQQQQEGKRNHQRLKALLSVPLHAKYPEPHAFGFQGWQALSSGHIHVVVPQPWLLLDCRQAGGQLQVLHPPPEQQQPEQQQQVQMYLAASDDLEQQQQQQQQQQGQPELLLWSVPAGNLDHVQLVSWGTLLVAAACCAALSVRALQVMAAV</sequence>
<evidence type="ECO:0000256" key="7">
    <source>
        <dbReference type="ARBA" id="ARBA00022989"/>
    </source>
</evidence>
<accession>A0A383WGT5</accession>
<evidence type="ECO:0000256" key="1">
    <source>
        <dbReference type="ARBA" id="ARBA00004389"/>
    </source>
</evidence>
<name>A0A383WGT5_TETOB</name>
<evidence type="ECO:0000256" key="9">
    <source>
        <dbReference type="ARBA" id="ARBA00023180"/>
    </source>
</evidence>
<keyword evidence="7" id="KW-1133">Transmembrane helix</keyword>
<keyword evidence="8" id="KW-0472">Membrane</keyword>
<protein>
    <recommendedName>
        <fullName evidence="12">Phosphatidylinositol-glycan biosynthesis class X protein</fullName>
    </recommendedName>
</protein>
<reference evidence="10 11" key="1">
    <citation type="submission" date="2016-10" db="EMBL/GenBank/DDBJ databases">
        <authorList>
            <person name="Cai Z."/>
        </authorList>
    </citation>
    <scope>NUCLEOTIDE SEQUENCE [LARGE SCALE GENOMIC DNA]</scope>
</reference>
<comment type="subcellular location">
    <subcellularLocation>
        <location evidence="1">Endoplasmic reticulum membrane</location>
        <topology evidence="1">Single-pass membrane protein</topology>
    </subcellularLocation>
</comment>
<dbReference type="AlphaFoldDB" id="A0A383WGT5"/>
<dbReference type="UniPathway" id="UPA00196"/>
<dbReference type="Pfam" id="PF08320">
    <property type="entry name" value="PIG-X"/>
    <property type="match status" value="1"/>
</dbReference>
<dbReference type="InterPro" id="IPR040039">
    <property type="entry name" value="PIGX"/>
</dbReference>
<organism evidence="10 11">
    <name type="scientific">Tetradesmus obliquus</name>
    <name type="common">Green alga</name>
    <name type="synonym">Acutodesmus obliquus</name>
    <dbReference type="NCBI Taxonomy" id="3088"/>
    <lineage>
        <taxon>Eukaryota</taxon>
        <taxon>Viridiplantae</taxon>
        <taxon>Chlorophyta</taxon>
        <taxon>core chlorophytes</taxon>
        <taxon>Chlorophyceae</taxon>
        <taxon>CS clade</taxon>
        <taxon>Sphaeropleales</taxon>
        <taxon>Scenedesmaceae</taxon>
        <taxon>Tetradesmus</taxon>
    </lineage>
</organism>
<comment type="similarity">
    <text evidence="3">Belongs to the PIGX family.</text>
</comment>
<dbReference type="PANTHER" id="PTHR28650">
    <property type="entry name" value="PHOSPHATIDYLINOSITOL-GLYCAN BIOSYNTHESIS CLASS X PROTEIN"/>
    <property type="match status" value="1"/>
</dbReference>
<keyword evidence="6" id="KW-0256">Endoplasmic reticulum</keyword>
<evidence type="ECO:0000256" key="4">
    <source>
        <dbReference type="ARBA" id="ARBA00022502"/>
    </source>
</evidence>
<gene>
    <name evidence="10" type="ORF">BQ4739_LOCUS17079</name>
</gene>
<keyword evidence="11" id="KW-1185">Reference proteome</keyword>